<gene>
    <name evidence="1" type="ORF">L484_005745</name>
</gene>
<dbReference type="Proteomes" id="UP000030645">
    <property type="component" value="Unassembled WGS sequence"/>
</dbReference>
<evidence type="ECO:0000313" key="1">
    <source>
        <dbReference type="EMBL" id="EXB81307.1"/>
    </source>
</evidence>
<organism evidence="1 2">
    <name type="scientific">Morus notabilis</name>
    <dbReference type="NCBI Taxonomy" id="981085"/>
    <lineage>
        <taxon>Eukaryota</taxon>
        <taxon>Viridiplantae</taxon>
        <taxon>Streptophyta</taxon>
        <taxon>Embryophyta</taxon>
        <taxon>Tracheophyta</taxon>
        <taxon>Spermatophyta</taxon>
        <taxon>Magnoliopsida</taxon>
        <taxon>eudicotyledons</taxon>
        <taxon>Gunneridae</taxon>
        <taxon>Pentapetalae</taxon>
        <taxon>rosids</taxon>
        <taxon>fabids</taxon>
        <taxon>Rosales</taxon>
        <taxon>Moraceae</taxon>
        <taxon>Moreae</taxon>
        <taxon>Morus</taxon>
    </lineage>
</organism>
<reference evidence="2" key="1">
    <citation type="submission" date="2013-01" db="EMBL/GenBank/DDBJ databases">
        <title>Draft Genome Sequence of a Mulberry Tree, Morus notabilis C.K. Schneid.</title>
        <authorList>
            <person name="He N."/>
            <person name="Zhao S."/>
        </authorList>
    </citation>
    <scope>NUCLEOTIDE SEQUENCE</scope>
</reference>
<protein>
    <submittedName>
        <fullName evidence="1">Uncharacterized protein</fullName>
    </submittedName>
</protein>
<sequence>MVIRKEIFNKSCQTIILILLIFSILSKPLIGYRPLEGELKPASDHHEKVPLQRGPVPPSQPSSCTYIGYPVVPGHDRHCEIHG</sequence>
<proteinExistence type="predicted"/>
<dbReference type="EMBL" id="KE344838">
    <property type="protein sequence ID" value="EXB81307.1"/>
    <property type="molecule type" value="Genomic_DNA"/>
</dbReference>
<dbReference type="AlphaFoldDB" id="W9RM92"/>
<keyword evidence="2" id="KW-1185">Reference proteome</keyword>
<evidence type="ECO:0000313" key="2">
    <source>
        <dbReference type="Proteomes" id="UP000030645"/>
    </source>
</evidence>
<accession>W9RM92</accession>
<name>W9RM92_9ROSA</name>